<dbReference type="SUPFAM" id="SSF51126">
    <property type="entry name" value="Pectin lyase-like"/>
    <property type="match status" value="1"/>
</dbReference>
<name>A0A0P0YSQ2_9ENTR</name>
<dbReference type="AlphaFoldDB" id="A0A0P0YSQ2"/>
<dbReference type="Gene3D" id="2.160.20.10">
    <property type="entry name" value="Single-stranded right-handed beta-helix, Pectin lyase-like"/>
    <property type="match status" value="1"/>
</dbReference>
<proteinExistence type="predicted"/>
<dbReference type="EMBL" id="AB924605">
    <property type="protein sequence ID" value="BAT24291.1"/>
    <property type="molecule type" value="Genomic_DNA"/>
</dbReference>
<dbReference type="InterPro" id="IPR006626">
    <property type="entry name" value="PbH1"/>
</dbReference>
<dbReference type="InterPro" id="IPR011050">
    <property type="entry name" value="Pectin_lyase_fold/virulence"/>
</dbReference>
<accession>A0A0P0YSQ2</accession>
<organism evidence="1">
    <name type="scientific">Klebsiella sp. 889</name>
    <dbReference type="NCBI Taxonomy" id="1497837"/>
    <lineage>
        <taxon>Bacteria</taxon>
        <taxon>Pseudomonadati</taxon>
        <taxon>Pseudomonadota</taxon>
        <taxon>Gammaproteobacteria</taxon>
        <taxon>Enterobacterales</taxon>
        <taxon>Enterobacteriaceae</taxon>
        <taxon>Klebsiella/Raoultella group</taxon>
        <taxon>Klebsiella</taxon>
    </lineage>
</organism>
<reference evidence="1" key="2">
    <citation type="journal article" date="2015" name="Sci. Rep.">
        <title>Genetic analysis of capsular polysaccharide synthesis gene clusters in 79 capsular types of Klebsiella spp.</title>
        <authorList>
            <person name="Pan Y.J."/>
            <person name="Lin T.L."/>
            <person name="Chen C.T."/>
            <person name="Chen Y.Y."/>
            <person name="Hsieh P.F."/>
            <person name="Hsu C.R."/>
            <person name="Wu M.C."/>
            <person name="Wang J.T."/>
        </authorList>
    </citation>
    <scope>NUCLEOTIDE SEQUENCE</scope>
    <source>
        <strain evidence="1">889</strain>
    </source>
</reference>
<dbReference type="InterPro" id="IPR012334">
    <property type="entry name" value="Pectin_lyas_fold"/>
</dbReference>
<evidence type="ECO:0000313" key="1">
    <source>
        <dbReference type="EMBL" id="BAT24291.1"/>
    </source>
</evidence>
<dbReference type="SMART" id="SM00710">
    <property type="entry name" value="PbH1"/>
    <property type="match status" value="3"/>
</dbReference>
<sequence>MGLERRSLLIKTFVTAIAYVGISRHSEAETNVSKNNSDNNVKDLSSQSSLIGELKTQLSAPTGLALIGQCISIQELRKTIPVVDGQRISVKGYYADSNEGGGVFYYDAKDNKSEDNGGNIIIASGKRWKREEHYLMEPEFFGAKGDGVSDDTDSLQRALDASINKVLIFAPKKYRSKNLVINGALIIKGAGRRIDAAIIPLDDTVGNFITIDSPESPTFYDLTISAKNVKIDSHLTGLYISSNKTKEYAPSVLMYNCNINSFTGNCIYADHGRHMGVLDNCQLEYSTEDCLVINGVDWNISHCAIGYTKKGNGIVITQPTNRIANSDIYFNKKNGIVLNNNSINGYIANNVINSNGENGIIISSNSHVKQGHIIVNNFFFNNSKSNSGVSSNIFLTNNIKGVGISGNSHFTYTDTSQRPRYLLCLGEGAVGSLIGDSFNVNSYVESPINTPSSTIINNEQVTIGSQSMLSRSVSDGSEYPAFLIENVEGRKKLLEISNRGEILFYDINGKELTVGSDKTETNTLTFNCNLSIIKNNSSDLEFSYLKLGGFYIWDDLNGNLKVDNKKPESKHAGSILFQAK</sequence>
<protein>
    <submittedName>
        <fullName evidence="1">Tail fiber protein</fullName>
    </submittedName>
</protein>
<reference evidence="1" key="1">
    <citation type="submission" date="2014-04" db="EMBL/GenBank/DDBJ databases">
        <authorList>
            <person name="Harrison E."/>
        </authorList>
    </citation>
    <scope>NUCLEOTIDE SEQUENCE</scope>
    <source>
        <strain evidence="1">889</strain>
    </source>
</reference>